<reference evidence="10" key="1">
    <citation type="journal article" date="2019" name="Int. J. Syst. Evol. Microbiol.">
        <title>The Global Catalogue of Microorganisms (GCM) 10K type strain sequencing project: providing services to taxonomists for standard genome sequencing and annotation.</title>
        <authorList>
            <consortium name="The Broad Institute Genomics Platform"/>
            <consortium name="The Broad Institute Genome Sequencing Center for Infectious Disease"/>
            <person name="Wu L."/>
            <person name="Ma J."/>
        </authorList>
    </citation>
    <scope>NUCLEOTIDE SEQUENCE [LARGE SCALE GENOMIC DNA]</scope>
    <source>
        <strain evidence="10">IBRC 10765</strain>
    </source>
</reference>
<dbReference type="EMBL" id="JBHRYR010000002">
    <property type="protein sequence ID" value="MFC3851829.1"/>
    <property type="molecule type" value="Genomic_DNA"/>
</dbReference>
<comment type="caution">
    <text evidence="9">The sequence shown here is derived from an EMBL/GenBank/DDBJ whole genome shotgun (WGS) entry which is preliminary data.</text>
</comment>
<dbReference type="PANTHER" id="PTHR43738">
    <property type="entry name" value="ABC TRANSPORTER, MEMBRANE PROTEIN"/>
    <property type="match status" value="1"/>
</dbReference>
<evidence type="ECO:0000256" key="3">
    <source>
        <dbReference type="ARBA" id="ARBA00022692"/>
    </source>
</evidence>
<feature type="transmembrane region" description="Helical" evidence="6">
    <location>
        <begin position="331"/>
        <end position="358"/>
    </location>
</feature>
<feature type="domain" description="ABC3 transporter permease C-terminal" evidence="7">
    <location>
        <begin position="292"/>
        <end position="408"/>
    </location>
</feature>
<dbReference type="Proteomes" id="UP001595617">
    <property type="component" value="Unassembled WGS sequence"/>
</dbReference>
<dbReference type="InterPro" id="IPR051125">
    <property type="entry name" value="ABC-4/HrtB_transporter"/>
</dbReference>
<organism evidence="9 10">
    <name type="scientific">Saccharospirillum mangrovi</name>
    <dbReference type="NCBI Taxonomy" id="2161747"/>
    <lineage>
        <taxon>Bacteria</taxon>
        <taxon>Pseudomonadati</taxon>
        <taxon>Pseudomonadota</taxon>
        <taxon>Gammaproteobacteria</taxon>
        <taxon>Oceanospirillales</taxon>
        <taxon>Saccharospirillaceae</taxon>
        <taxon>Saccharospirillum</taxon>
    </lineage>
</organism>
<keyword evidence="2" id="KW-1003">Cell membrane</keyword>
<dbReference type="PANTHER" id="PTHR43738:SF2">
    <property type="entry name" value="ABC TRANSPORTER PERMEASE"/>
    <property type="match status" value="1"/>
</dbReference>
<evidence type="ECO:0000256" key="4">
    <source>
        <dbReference type="ARBA" id="ARBA00022989"/>
    </source>
</evidence>
<keyword evidence="5 6" id="KW-0472">Membrane</keyword>
<evidence type="ECO:0000259" key="7">
    <source>
        <dbReference type="Pfam" id="PF02687"/>
    </source>
</evidence>
<gene>
    <name evidence="9" type="ORF">ACFOOG_03185</name>
</gene>
<dbReference type="InterPro" id="IPR025857">
    <property type="entry name" value="MacB_PCD"/>
</dbReference>
<keyword evidence="10" id="KW-1185">Reference proteome</keyword>
<evidence type="ECO:0000313" key="10">
    <source>
        <dbReference type="Proteomes" id="UP001595617"/>
    </source>
</evidence>
<keyword evidence="3 6" id="KW-0812">Transmembrane</keyword>
<evidence type="ECO:0000256" key="5">
    <source>
        <dbReference type="ARBA" id="ARBA00023136"/>
    </source>
</evidence>
<evidence type="ECO:0000256" key="1">
    <source>
        <dbReference type="ARBA" id="ARBA00004651"/>
    </source>
</evidence>
<feature type="transmembrane region" description="Helical" evidence="6">
    <location>
        <begin position="289"/>
        <end position="311"/>
    </location>
</feature>
<comment type="subcellular location">
    <subcellularLocation>
        <location evidence="1">Cell membrane</location>
        <topology evidence="1">Multi-pass membrane protein</topology>
    </subcellularLocation>
</comment>
<name>A0ABV7ZUB8_9GAMM</name>
<evidence type="ECO:0000313" key="9">
    <source>
        <dbReference type="EMBL" id="MFC3851829.1"/>
    </source>
</evidence>
<proteinExistence type="predicted"/>
<dbReference type="Pfam" id="PF12704">
    <property type="entry name" value="MacB_PCD"/>
    <property type="match status" value="1"/>
</dbReference>
<keyword evidence="4 6" id="KW-1133">Transmembrane helix</keyword>
<feature type="transmembrane region" description="Helical" evidence="6">
    <location>
        <begin position="385"/>
        <end position="407"/>
    </location>
</feature>
<feature type="domain" description="MacB-like periplasmic core" evidence="8">
    <location>
        <begin position="18"/>
        <end position="260"/>
    </location>
</feature>
<evidence type="ECO:0000256" key="2">
    <source>
        <dbReference type="ARBA" id="ARBA00022475"/>
    </source>
</evidence>
<dbReference type="InterPro" id="IPR003838">
    <property type="entry name" value="ABC3_permease_C"/>
</dbReference>
<accession>A0ABV7ZUB8</accession>
<dbReference type="RefSeq" id="WP_380693280.1">
    <property type="nucleotide sequence ID" value="NZ_JBHRYR010000002.1"/>
</dbReference>
<sequence>MKMVLARKSLWNRRGTVFLTLISLTISVALLLGIDHLRKEARNSFSQTISGTDLIIGARAGSTNLLLYSVFRIGNPTNNITWQSYQDIARQSAVEWTIPITLGDTHRGYRVIGTNNDYFEYFRYGRTNNLTFARGGPFTGLFDAVVGAEVARALGYSLGDQVVINHGGGSVSFVNHGDLPFTITGILAPTGTPVDQSVHISLEAWEAIHIGWETGMPGRTPSPEEILAMDPDRLQPDQLTAFFVGVRSPVQTFALQRAVNNYRSEPLQAVLPGVALSELWQMIGMVENVLLLIALLVLIATLIGMTTTLLASMRERQREMAILRALGASPWLIFMLIELEVLLITLLGLLLGSVLLWFSVTVAQPMLVNEFGLFISTQVWQPYTLYYGAGVLGLALLLGLMPALVAYRRALADGLAVTR</sequence>
<dbReference type="Pfam" id="PF02687">
    <property type="entry name" value="FtsX"/>
    <property type="match status" value="1"/>
</dbReference>
<protein>
    <submittedName>
        <fullName evidence="9">ABC transporter permease</fullName>
    </submittedName>
</protein>
<evidence type="ECO:0000259" key="8">
    <source>
        <dbReference type="Pfam" id="PF12704"/>
    </source>
</evidence>
<evidence type="ECO:0000256" key="6">
    <source>
        <dbReference type="SAM" id="Phobius"/>
    </source>
</evidence>